<protein>
    <submittedName>
        <fullName evidence="2">Uncharacterized protein</fullName>
    </submittedName>
</protein>
<accession>A0A915NSE0</accession>
<keyword evidence="1" id="KW-1185">Reference proteome</keyword>
<organism evidence="1 2">
    <name type="scientific">Meloidogyne floridensis</name>
    <dbReference type="NCBI Taxonomy" id="298350"/>
    <lineage>
        <taxon>Eukaryota</taxon>
        <taxon>Metazoa</taxon>
        <taxon>Ecdysozoa</taxon>
        <taxon>Nematoda</taxon>
        <taxon>Chromadorea</taxon>
        <taxon>Rhabditida</taxon>
        <taxon>Tylenchina</taxon>
        <taxon>Tylenchomorpha</taxon>
        <taxon>Tylenchoidea</taxon>
        <taxon>Meloidogynidae</taxon>
        <taxon>Meloidogyninae</taxon>
        <taxon>Meloidogyne</taxon>
    </lineage>
</organism>
<sequence length="62" mass="7265">LNNRFTFNETNTTRICTKCIEGKQCKGPDGVKTEWSGFRVFYDKDANMLEVNLDIFGKRWDL</sequence>
<proteinExistence type="predicted"/>
<name>A0A915NSE0_9BILA</name>
<dbReference type="AlphaFoldDB" id="A0A915NSE0"/>
<reference evidence="2" key="1">
    <citation type="submission" date="2022-11" db="UniProtKB">
        <authorList>
            <consortium name="WormBaseParasite"/>
        </authorList>
    </citation>
    <scope>IDENTIFICATION</scope>
</reference>
<evidence type="ECO:0000313" key="2">
    <source>
        <dbReference type="WBParaSite" id="scf7180000419944.g4522"/>
    </source>
</evidence>
<dbReference type="Proteomes" id="UP000887560">
    <property type="component" value="Unplaced"/>
</dbReference>
<evidence type="ECO:0000313" key="1">
    <source>
        <dbReference type="Proteomes" id="UP000887560"/>
    </source>
</evidence>
<dbReference type="WBParaSite" id="scf7180000419944.g4522">
    <property type="protein sequence ID" value="scf7180000419944.g4522"/>
    <property type="gene ID" value="scf7180000419944.g4522"/>
</dbReference>